<sequence length="864" mass="98131">MKKIRSHLAPYNYLRMLIRLSLSLPLLAVAASSQASVSLDKETAAVRDGAGEQVEQKDDAEKTAKGKKKHRAMERISVYGRRWLPQTHRAEGSYTLNREFIDNALKGNGNITDMLLFLPGVQGSEDALDVNQQAEIRSKLISISGAQPWQTSFLLDGVSNNSMLDPGSFSRSVTAQNDVQGHPEASFINQELIESVTVYDSNIPARYGSFGGGVVDMQLREPTRKPRFSVNYRRSHSDWGSYRYLDLREYNEDAEASAKDVNWPEEPNFTKETISFTASAPITKKQSVTLSVARTTSTITDISLQDAVETDRESISMAATYVIDDWLVDRIRIQASHAPYTGRHILSNVWNSNFELKGGGQRLSLQLEDTLWGGEWNATLAYNRSENSRKAPGVFLPWIRAKGKEWGIDSGEPPLSVEGGYGDLEKTQQSWLARGHLTLPLGMNWGAEHQLEVGGALQYLEVQRERPEATAIYSSAFRDANLNCQGQSLDCIEQQYAMPLDELALELGGTIDFTNPEHVQAYLDNLLARGQFFRYRRIYLEEFIDVGLYQTDLYAEYSAQWDRVDLSLGARLDYDDFLGNLNPSFRSRISIDVFGDDRTRIHSGLNRYYATNLLTYKLREGQRPYLTQYRLMQDGKVGDWVTSSAAARFTYRFDDVKTPYSDEVVFGVKQRVFDHGLVSLNYVYRQSHDQITRGESELIDGITHLYQTNEGESKHQRVSLSYTHAWRKHALNFNVNYTENTSSAESYDNTVLNVPEDELVVLRDLNGNHRLVSYDDLTRRQLDFSRPLTANLVWNAQWGRQLNTTLTANYVNRFDTVVDLGMQYEVDRSDLILCPQCDINQLTYPLVQRNRKTGTCVIWWASGV</sequence>
<evidence type="ECO:0000313" key="5">
    <source>
        <dbReference type="EMBL" id="SDB02693.1"/>
    </source>
</evidence>
<dbReference type="AlphaFoldDB" id="A0A1G6A3V4"/>
<dbReference type="GO" id="GO:0044718">
    <property type="term" value="P:siderophore transmembrane transport"/>
    <property type="evidence" value="ECO:0007669"/>
    <property type="project" value="TreeGrafter"/>
</dbReference>
<dbReference type="GO" id="GO:0015344">
    <property type="term" value="F:siderophore uptake transmembrane transporter activity"/>
    <property type="evidence" value="ECO:0007669"/>
    <property type="project" value="TreeGrafter"/>
</dbReference>
<name>A0A1G6A3V4_9GAMM</name>
<keyword evidence="1 3" id="KW-0732">Signal</keyword>
<proteinExistence type="predicted"/>
<dbReference type="EMBL" id="FMXN01000001">
    <property type="protein sequence ID" value="SDB02693.1"/>
    <property type="molecule type" value="Genomic_DNA"/>
</dbReference>
<reference evidence="6" key="1">
    <citation type="submission" date="2016-10" db="EMBL/GenBank/DDBJ databases">
        <authorList>
            <person name="Varghese N."/>
            <person name="Submissions S."/>
        </authorList>
    </citation>
    <scope>NUCLEOTIDE SEQUENCE [LARGE SCALE GENOMIC DNA]</scope>
    <source>
        <strain evidence="6">CGMCC 1.10824</strain>
    </source>
</reference>
<keyword evidence="6" id="KW-1185">Reference proteome</keyword>
<feature type="compositionally biased region" description="Basic and acidic residues" evidence="2">
    <location>
        <begin position="54"/>
        <end position="64"/>
    </location>
</feature>
<evidence type="ECO:0000256" key="3">
    <source>
        <dbReference type="SAM" id="SignalP"/>
    </source>
</evidence>
<keyword evidence="5" id="KW-0675">Receptor</keyword>
<feature type="domain" description="TonB-dependent receptor plug" evidence="4">
    <location>
        <begin position="96"/>
        <end position="213"/>
    </location>
</feature>
<evidence type="ECO:0000313" key="6">
    <source>
        <dbReference type="Proteomes" id="UP000199626"/>
    </source>
</evidence>
<dbReference type="GO" id="GO:0009279">
    <property type="term" value="C:cell outer membrane"/>
    <property type="evidence" value="ECO:0007669"/>
    <property type="project" value="TreeGrafter"/>
</dbReference>
<accession>A0A1G6A3V4</accession>
<dbReference type="Pfam" id="PF07715">
    <property type="entry name" value="Plug"/>
    <property type="match status" value="1"/>
</dbReference>
<evidence type="ECO:0000256" key="1">
    <source>
        <dbReference type="ARBA" id="ARBA00022729"/>
    </source>
</evidence>
<dbReference type="STRING" id="1159017.SAMN02927930_00093"/>
<dbReference type="PANTHER" id="PTHR30069">
    <property type="entry name" value="TONB-DEPENDENT OUTER MEMBRANE RECEPTOR"/>
    <property type="match status" value="1"/>
</dbReference>
<protein>
    <submittedName>
        <fullName evidence="5">TonB-dependent Receptor Plug Domain</fullName>
    </submittedName>
</protein>
<feature type="chain" id="PRO_5011735101" evidence="3">
    <location>
        <begin position="36"/>
        <end position="864"/>
    </location>
</feature>
<dbReference type="InterPro" id="IPR012910">
    <property type="entry name" value="Plug_dom"/>
</dbReference>
<feature type="region of interest" description="Disordered" evidence="2">
    <location>
        <begin position="48"/>
        <end position="71"/>
    </location>
</feature>
<dbReference type="Proteomes" id="UP000199626">
    <property type="component" value="Unassembled WGS sequence"/>
</dbReference>
<organism evidence="5 6">
    <name type="scientific">Pseudidiomarina indica</name>
    <dbReference type="NCBI Taxonomy" id="1159017"/>
    <lineage>
        <taxon>Bacteria</taxon>
        <taxon>Pseudomonadati</taxon>
        <taxon>Pseudomonadota</taxon>
        <taxon>Gammaproteobacteria</taxon>
        <taxon>Alteromonadales</taxon>
        <taxon>Idiomarinaceae</taxon>
        <taxon>Pseudidiomarina</taxon>
    </lineage>
</organism>
<dbReference type="SUPFAM" id="SSF56935">
    <property type="entry name" value="Porins"/>
    <property type="match status" value="1"/>
</dbReference>
<evidence type="ECO:0000259" key="4">
    <source>
        <dbReference type="Pfam" id="PF07715"/>
    </source>
</evidence>
<gene>
    <name evidence="5" type="ORF">SAMN02927930_00093</name>
</gene>
<dbReference type="InterPro" id="IPR037066">
    <property type="entry name" value="Plug_dom_sf"/>
</dbReference>
<evidence type="ECO:0000256" key="2">
    <source>
        <dbReference type="SAM" id="MobiDB-lite"/>
    </source>
</evidence>
<dbReference type="InterPro" id="IPR039426">
    <property type="entry name" value="TonB-dep_rcpt-like"/>
</dbReference>
<dbReference type="Gene3D" id="2.170.130.10">
    <property type="entry name" value="TonB-dependent receptor, plug domain"/>
    <property type="match status" value="1"/>
</dbReference>
<dbReference type="PANTHER" id="PTHR30069:SF29">
    <property type="entry name" value="HEMOGLOBIN AND HEMOGLOBIN-HAPTOGLOBIN-BINDING PROTEIN 1-RELATED"/>
    <property type="match status" value="1"/>
</dbReference>
<feature type="signal peptide" evidence="3">
    <location>
        <begin position="1"/>
        <end position="35"/>
    </location>
</feature>
<dbReference type="RefSeq" id="WP_176754869.1">
    <property type="nucleotide sequence ID" value="NZ_FMXN01000001.1"/>
</dbReference>